<dbReference type="InterPro" id="IPR000033">
    <property type="entry name" value="LDLR_classB_rpt"/>
</dbReference>
<evidence type="ECO:0000313" key="16">
    <source>
        <dbReference type="RefSeq" id="XP_020038060.1"/>
    </source>
</evidence>
<evidence type="ECO:0000256" key="13">
    <source>
        <dbReference type="ARBA" id="ARBA00023180"/>
    </source>
</evidence>
<dbReference type="SMART" id="SM00135">
    <property type="entry name" value="LY"/>
    <property type="match status" value="2"/>
</dbReference>
<evidence type="ECO:0000256" key="12">
    <source>
        <dbReference type="ARBA" id="ARBA00023170"/>
    </source>
</evidence>
<dbReference type="InterPro" id="IPR051221">
    <property type="entry name" value="LDLR-related"/>
</dbReference>
<sequence length="324" mass="36650">MPQEGVMFWTDWGDLKPGIYRSNMDGSAAHRLVSEDVKWPNGISVDDQWIYWTDAYLDCIERITFSGQQRSVILDNLPHPYAIAVFKNEIYWDDWSQLSIFRASKYSGSQMEILASQLAGLMDMKIFYKGKNTGSNACVPRPCSLLCLPKANNSKSCRCPEGVTSSVLPSGDLMCDCPQGYQLKNNTCVKEENTCLRNQYRCSNGNCINSIWWCDFDNDCGDMSDERNCPTTICDLDTQFRCHESGTCIPLSYKCDLEDDCGDNSDESHCEMHQCRSDEYNCSSGMCIRSSWVCDGDNDCRDWSDEANCTGQYFLNSINCSCTS</sequence>
<dbReference type="GO" id="GO:0005041">
    <property type="term" value="F:low-density lipoprotein particle receptor activity"/>
    <property type="evidence" value="ECO:0007669"/>
    <property type="project" value="TreeGrafter"/>
</dbReference>
<feature type="disulfide bond" evidence="14">
    <location>
        <begin position="275"/>
        <end position="287"/>
    </location>
</feature>
<feature type="disulfide bond" evidence="14">
    <location>
        <begin position="202"/>
        <end position="220"/>
    </location>
</feature>
<feature type="disulfide bond" evidence="14">
    <location>
        <begin position="282"/>
        <end position="300"/>
    </location>
</feature>
<feature type="disulfide bond" evidence="14">
    <location>
        <begin position="195"/>
        <end position="207"/>
    </location>
</feature>
<name>A0A8B7W765_CASCN</name>
<keyword evidence="5" id="KW-0812">Transmembrane</keyword>
<comment type="subcellular location">
    <subcellularLocation>
        <location evidence="1">Cell membrane</location>
        <topology evidence="1">Single-pass type I membrane protein</topology>
    </subcellularLocation>
</comment>
<dbReference type="SMART" id="SM00192">
    <property type="entry name" value="LDLa"/>
    <property type="match status" value="3"/>
</dbReference>
<dbReference type="GO" id="GO:0005886">
    <property type="term" value="C:plasma membrane"/>
    <property type="evidence" value="ECO:0007669"/>
    <property type="project" value="UniProtKB-SubCell"/>
</dbReference>
<evidence type="ECO:0000256" key="15">
    <source>
        <dbReference type="PROSITE-ProRule" id="PRU00461"/>
    </source>
</evidence>
<reference evidence="16" key="1">
    <citation type="submission" date="2025-08" db="UniProtKB">
        <authorList>
            <consortium name="RefSeq"/>
        </authorList>
    </citation>
    <scope>IDENTIFICATION</scope>
    <source>
        <tissue evidence="16">Leukocyte</tissue>
    </source>
</reference>
<accession>A0A8B7W765</accession>
<evidence type="ECO:0000256" key="1">
    <source>
        <dbReference type="ARBA" id="ARBA00004251"/>
    </source>
</evidence>
<dbReference type="InterPro" id="IPR023415">
    <property type="entry name" value="LDLR_class-A_CS"/>
</dbReference>
<comment type="caution">
    <text evidence="14">Lacks conserved residue(s) required for the propagation of feature annotation.</text>
</comment>
<keyword evidence="9" id="KW-1133">Transmembrane helix</keyword>
<feature type="repeat" description="LDL-receptor class B" evidence="15">
    <location>
        <begin position="48"/>
        <end position="89"/>
    </location>
</feature>
<dbReference type="PROSITE" id="PS01209">
    <property type="entry name" value="LDLRA_1"/>
    <property type="match status" value="2"/>
</dbReference>
<dbReference type="Gene3D" id="4.10.400.10">
    <property type="entry name" value="Low-density Lipoprotein Receptor"/>
    <property type="match status" value="3"/>
</dbReference>
<dbReference type="OrthoDB" id="443634at2759"/>
<protein>
    <submittedName>
        <fullName evidence="16">Sortilin-related receptor-like isoform X1</fullName>
    </submittedName>
</protein>
<proteinExistence type="predicted"/>
<dbReference type="KEGG" id="ccan:109698308"/>
<keyword evidence="7" id="KW-0677">Repeat</keyword>
<dbReference type="PRINTS" id="PR00261">
    <property type="entry name" value="LDLRECEPTOR"/>
</dbReference>
<keyword evidence="6" id="KW-0732">Signal</keyword>
<dbReference type="GO" id="GO:0006897">
    <property type="term" value="P:endocytosis"/>
    <property type="evidence" value="ECO:0007669"/>
    <property type="project" value="UniProtKB-KW"/>
</dbReference>
<keyword evidence="3" id="KW-0245">EGF-like domain</keyword>
<keyword evidence="2" id="KW-1003">Cell membrane</keyword>
<evidence type="ECO:0000256" key="11">
    <source>
        <dbReference type="ARBA" id="ARBA00023157"/>
    </source>
</evidence>
<dbReference type="FunFam" id="4.10.400.10:FF:000006">
    <property type="entry name" value="Putative low-density lipoprotein receptor"/>
    <property type="match status" value="1"/>
</dbReference>
<organism evidence="16">
    <name type="scientific">Castor canadensis</name>
    <name type="common">American beaver</name>
    <dbReference type="NCBI Taxonomy" id="51338"/>
    <lineage>
        <taxon>Eukaryota</taxon>
        <taxon>Metazoa</taxon>
        <taxon>Chordata</taxon>
        <taxon>Craniata</taxon>
        <taxon>Vertebrata</taxon>
        <taxon>Euteleostomi</taxon>
        <taxon>Mammalia</taxon>
        <taxon>Eutheria</taxon>
        <taxon>Euarchontoglires</taxon>
        <taxon>Glires</taxon>
        <taxon>Rodentia</taxon>
        <taxon>Castorimorpha</taxon>
        <taxon>Castoridae</taxon>
        <taxon>Castor</taxon>
    </lineage>
</organism>
<dbReference type="SUPFAM" id="SSF63825">
    <property type="entry name" value="YWTD domain"/>
    <property type="match status" value="1"/>
</dbReference>
<evidence type="ECO:0000256" key="9">
    <source>
        <dbReference type="ARBA" id="ARBA00022989"/>
    </source>
</evidence>
<evidence type="ECO:0000256" key="6">
    <source>
        <dbReference type="ARBA" id="ARBA00022729"/>
    </source>
</evidence>
<dbReference type="FunFam" id="4.10.400.10:FF:000036">
    <property type="entry name" value="Sortilin related receptor 1"/>
    <property type="match status" value="1"/>
</dbReference>
<dbReference type="PROSITE" id="PS51120">
    <property type="entry name" value="LDLRB"/>
    <property type="match status" value="2"/>
</dbReference>
<feature type="disulfide bond" evidence="14">
    <location>
        <begin position="214"/>
        <end position="229"/>
    </location>
</feature>
<dbReference type="InterPro" id="IPR036055">
    <property type="entry name" value="LDL_receptor-like_sf"/>
</dbReference>
<dbReference type="SUPFAM" id="SSF57424">
    <property type="entry name" value="LDL receptor-like module"/>
    <property type="match status" value="3"/>
</dbReference>
<keyword evidence="10" id="KW-0472">Membrane</keyword>
<evidence type="ECO:0000256" key="2">
    <source>
        <dbReference type="ARBA" id="ARBA00022475"/>
    </source>
</evidence>
<feature type="disulfide bond" evidence="14">
    <location>
        <begin position="255"/>
        <end position="270"/>
    </location>
</feature>
<dbReference type="Pfam" id="PF00057">
    <property type="entry name" value="Ldl_recept_a"/>
    <property type="match status" value="3"/>
</dbReference>
<dbReference type="InterPro" id="IPR011042">
    <property type="entry name" value="6-blade_b-propeller_TolB-like"/>
</dbReference>
<dbReference type="CDD" id="cd00112">
    <property type="entry name" value="LDLa"/>
    <property type="match status" value="3"/>
</dbReference>
<evidence type="ECO:0000256" key="3">
    <source>
        <dbReference type="ARBA" id="ARBA00022536"/>
    </source>
</evidence>
<evidence type="ECO:0000256" key="14">
    <source>
        <dbReference type="PROSITE-ProRule" id="PRU00124"/>
    </source>
</evidence>
<dbReference type="FunFam" id="2.120.10.30:FF:000241">
    <property type="entry name" value="Low-density lipoprotein receptor-related protein 6"/>
    <property type="match status" value="1"/>
</dbReference>
<dbReference type="PROSITE" id="PS50068">
    <property type="entry name" value="LDLRA_2"/>
    <property type="match status" value="3"/>
</dbReference>
<gene>
    <name evidence="16" type="primary">LOC109698308</name>
</gene>
<feature type="repeat" description="LDL-receptor class B" evidence="15">
    <location>
        <begin position="5"/>
        <end position="46"/>
    </location>
</feature>
<feature type="disulfide bond" evidence="14">
    <location>
        <begin position="294"/>
        <end position="309"/>
    </location>
</feature>
<dbReference type="GO" id="GO:0043235">
    <property type="term" value="C:receptor complex"/>
    <property type="evidence" value="ECO:0007669"/>
    <property type="project" value="TreeGrafter"/>
</dbReference>
<evidence type="ECO:0000256" key="7">
    <source>
        <dbReference type="ARBA" id="ARBA00022737"/>
    </source>
</evidence>
<dbReference type="RefSeq" id="XP_020038060.1">
    <property type="nucleotide sequence ID" value="XM_020182471.1"/>
</dbReference>
<evidence type="ECO:0000256" key="8">
    <source>
        <dbReference type="ARBA" id="ARBA00022837"/>
    </source>
</evidence>
<dbReference type="InterPro" id="IPR002172">
    <property type="entry name" value="LDrepeatLR_classA_rpt"/>
</dbReference>
<dbReference type="Gene3D" id="2.120.10.30">
    <property type="entry name" value="TolB, C-terminal domain"/>
    <property type="match status" value="1"/>
</dbReference>
<dbReference type="Pfam" id="PF00058">
    <property type="entry name" value="Ldl_recept_b"/>
    <property type="match status" value="2"/>
</dbReference>
<dbReference type="AlphaFoldDB" id="A0A8B7W765"/>
<keyword evidence="12" id="KW-0675">Receptor</keyword>
<dbReference type="PANTHER" id="PTHR22722">
    <property type="entry name" value="LOW-DENSITY LIPOPROTEIN RECEPTOR-RELATED PROTEIN 2-RELATED"/>
    <property type="match status" value="1"/>
</dbReference>
<keyword evidence="8" id="KW-0106">Calcium</keyword>
<evidence type="ECO:0000256" key="4">
    <source>
        <dbReference type="ARBA" id="ARBA00022583"/>
    </source>
</evidence>
<evidence type="ECO:0000256" key="5">
    <source>
        <dbReference type="ARBA" id="ARBA00022692"/>
    </source>
</evidence>
<keyword evidence="11 14" id="KW-1015">Disulfide bond</keyword>
<evidence type="ECO:0000256" key="10">
    <source>
        <dbReference type="ARBA" id="ARBA00023136"/>
    </source>
</evidence>
<dbReference type="PANTHER" id="PTHR22722:SF5">
    <property type="entry name" value="LOW-DENSITY LIPOPROTEIN RECEPTOR-RELATED PROTEIN 1B"/>
    <property type="match status" value="1"/>
</dbReference>
<dbReference type="FunFam" id="4.10.400.10:FF:000033">
    <property type="entry name" value="Sortilin-related receptor isoform A"/>
    <property type="match status" value="1"/>
</dbReference>
<keyword evidence="4" id="KW-0254">Endocytosis</keyword>
<keyword evidence="13" id="KW-0325">Glycoprotein</keyword>